<dbReference type="SUPFAM" id="SSF159594">
    <property type="entry name" value="XCC0632-like"/>
    <property type="match status" value="1"/>
</dbReference>
<proteinExistence type="predicted"/>
<dbReference type="EMBL" id="MSDO01000022">
    <property type="protein sequence ID" value="OLO03366.1"/>
    <property type="molecule type" value="Genomic_DNA"/>
</dbReference>
<protein>
    <recommendedName>
        <fullName evidence="2">ABC-type transport auxiliary lipoprotein component domain-containing protein</fullName>
    </recommendedName>
</protein>
<feature type="domain" description="ABC-type transport auxiliary lipoprotein component" evidence="2">
    <location>
        <begin position="38"/>
        <end position="193"/>
    </location>
</feature>
<name>A0A1Q8SPP7_9GAMM</name>
<keyword evidence="4" id="KW-1185">Reference proteome</keyword>
<dbReference type="STRING" id="404433.BTW07_14895"/>
<dbReference type="Gene3D" id="3.40.50.10610">
    <property type="entry name" value="ABC-type transport auxiliary lipoprotein component"/>
    <property type="match status" value="1"/>
</dbReference>
<evidence type="ECO:0000259" key="2">
    <source>
        <dbReference type="Pfam" id="PF03886"/>
    </source>
</evidence>
<organism evidence="3 4">
    <name type="scientific">Salinicola socius</name>
    <dbReference type="NCBI Taxonomy" id="404433"/>
    <lineage>
        <taxon>Bacteria</taxon>
        <taxon>Pseudomonadati</taxon>
        <taxon>Pseudomonadota</taxon>
        <taxon>Gammaproteobacteria</taxon>
        <taxon>Oceanospirillales</taxon>
        <taxon>Halomonadaceae</taxon>
        <taxon>Salinicola</taxon>
    </lineage>
</organism>
<sequence length="207" mass="22288">MKMSSLSRCRRIGATALLTLAAVAMAGCAAQSTPTNRYTLPEADSQPPTTGPQARKLTVVPVEVASYLDQEGIVMQTSDIELNAANQNLWAEALGQQLTRRLRQSLAADLPAVMVLNAAHGEPGAQRLTLSVDQFQGRYDGQAVASGEWQLHDGNRLLAQRHFDVSRPLSDDGYPALVRTLGGVWEEVASEIADEIRHVSAPSRASD</sequence>
<dbReference type="InterPro" id="IPR005586">
    <property type="entry name" value="ABC_trans_aux"/>
</dbReference>
<feature type="chain" id="PRO_5012005536" description="ABC-type transport auxiliary lipoprotein component domain-containing protein" evidence="1">
    <location>
        <begin position="27"/>
        <end position="207"/>
    </location>
</feature>
<feature type="signal peptide" evidence="1">
    <location>
        <begin position="1"/>
        <end position="26"/>
    </location>
</feature>
<comment type="caution">
    <text evidence="3">The sequence shown here is derived from an EMBL/GenBank/DDBJ whole genome shotgun (WGS) entry which is preliminary data.</text>
</comment>
<accession>A0A1Q8SPP7</accession>
<evidence type="ECO:0000313" key="3">
    <source>
        <dbReference type="EMBL" id="OLO03366.1"/>
    </source>
</evidence>
<dbReference type="PROSITE" id="PS51257">
    <property type="entry name" value="PROKAR_LIPOPROTEIN"/>
    <property type="match status" value="1"/>
</dbReference>
<evidence type="ECO:0000256" key="1">
    <source>
        <dbReference type="SAM" id="SignalP"/>
    </source>
</evidence>
<dbReference type="Proteomes" id="UP000186878">
    <property type="component" value="Unassembled WGS sequence"/>
</dbReference>
<evidence type="ECO:0000313" key="4">
    <source>
        <dbReference type="Proteomes" id="UP000186878"/>
    </source>
</evidence>
<keyword evidence="1" id="KW-0732">Signal</keyword>
<dbReference type="Pfam" id="PF03886">
    <property type="entry name" value="ABC_trans_aux"/>
    <property type="match status" value="1"/>
</dbReference>
<dbReference type="RefSeq" id="WP_075570967.1">
    <property type="nucleotide sequence ID" value="NZ_MSDO01000022.1"/>
</dbReference>
<dbReference type="AlphaFoldDB" id="A0A1Q8SPP7"/>
<reference evidence="3 4" key="1">
    <citation type="submission" date="2016-12" db="EMBL/GenBank/DDBJ databases">
        <title>Draft genome sequences of strains Salinicola socius SMB35, Salinicola sp. MH3R3-1 and Chromohalobacter sp. SMB17 from the Verkhnekamsk potash mining region of Russia.</title>
        <authorList>
            <person name="Mavrodi D.V."/>
            <person name="Olsson B.E."/>
            <person name="Korsakova E.S."/>
            <person name="Pyankova A."/>
            <person name="Mavrodi O.V."/>
            <person name="Plotnikova E.G."/>
        </authorList>
    </citation>
    <scope>NUCLEOTIDE SEQUENCE [LARGE SCALE GENOMIC DNA]</scope>
    <source>
        <strain evidence="3 4">SMB35</strain>
    </source>
</reference>
<gene>
    <name evidence="3" type="ORF">BTW07_14895</name>
</gene>